<feature type="compositionally biased region" description="Basic and acidic residues" evidence="1">
    <location>
        <begin position="258"/>
        <end position="286"/>
    </location>
</feature>
<feature type="compositionally biased region" description="Basic and acidic residues" evidence="1">
    <location>
        <begin position="615"/>
        <end position="646"/>
    </location>
</feature>
<dbReference type="GO" id="GO:0140849">
    <property type="term" value="F:ATP-dependent H2AZ histone chaperone activity"/>
    <property type="evidence" value="ECO:0007669"/>
    <property type="project" value="InterPro"/>
</dbReference>
<feature type="domain" description="Swc3 C-terminal" evidence="3">
    <location>
        <begin position="654"/>
        <end position="696"/>
    </location>
</feature>
<dbReference type="Proteomes" id="UP000663131">
    <property type="component" value="Chromosome 8"/>
</dbReference>
<feature type="compositionally biased region" description="Basic residues" evidence="1">
    <location>
        <begin position="792"/>
        <end position="812"/>
    </location>
</feature>
<feature type="compositionally biased region" description="Basic and acidic residues" evidence="1">
    <location>
        <begin position="526"/>
        <end position="609"/>
    </location>
</feature>
<dbReference type="GO" id="GO:0000812">
    <property type="term" value="C:Swr1 complex"/>
    <property type="evidence" value="ECO:0007669"/>
    <property type="project" value="InterPro"/>
</dbReference>
<dbReference type="PANTHER" id="PTHR28108:SF1">
    <property type="entry name" value="SWR1-COMPLEX PROTEIN 3"/>
    <property type="match status" value="1"/>
</dbReference>
<evidence type="ECO:0000259" key="2">
    <source>
        <dbReference type="Pfam" id="PF24707"/>
    </source>
</evidence>
<dbReference type="Pfam" id="PF26242">
    <property type="entry name" value="Swc3_C"/>
    <property type="match status" value="2"/>
</dbReference>
<protein>
    <submittedName>
        <fullName evidence="4">Uncharacterized protein</fullName>
    </submittedName>
</protein>
<organism evidence="4 5">
    <name type="scientific">Dekkera bruxellensis</name>
    <name type="common">Brettanomyces custersii</name>
    <dbReference type="NCBI Taxonomy" id="5007"/>
    <lineage>
        <taxon>Eukaryota</taxon>
        <taxon>Fungi</taxon>
        <taxon>Dikarya</taxon>
        <taxon>Ascomycota</taxon>
        <taxon>Saccharomycotina</taxon>
        <taxon>Pichiomycetes</taxon>
        <taxon>Pichiales</taxon>
        <taxon>Pichiaceae</taxon>
        <taxon>Brettanomyces</taxon>
    </lineage>
</organism>
<dbReference type="GeneID" id="64573318"/>
<feature type="compositionally biased region" description="Basic and acidic residues" evidence="1">
    <location>
        <begin position="695"/>
        <end position="709"/>
    </location>
</feature>
<feature type="domain" description="SWR1-complex protein 3" evidence="2">
    <location>
        <begin position="94"/>
        <end position="190"/>
    </location>
</feature>
<feature type="region of interest" description="Disordered" evidence="1">
    <location>
        <begin position="1"/>
        <end position="64"/>
    </location>
</feature>
<dbReference type="AlphaFoldDB" id="A0A871R4F2"/>
<feature type="region of interest" description="Disordered" evidence="1">
    <location>
        <begin position="695"/>
        <end position="722"/>
    </location>
</feature>
<dbReference type="InterPro" id="IPR058986">
    <property type="entry name" value="Swc3_C"/>
</dbReference>
<feature type="region of interest" description="Disordered" evidence="1">
    <location>
        <begin position="500"/>
        <end position="646"/>
    </location>
</feature>
<evidence type="ECO:0000259" key="3">
    <source>
        <dbReference type="Pfam" id="PF26242"/>
    </source>
</evidence>
<feature type="compositionally biased region" description="Basic and acidic residues" evidence="1">
    <location>
        <begin position="212"/>
        <end position="243"/>
    </location>
</feature>
<dbReference type="PANTHER" id="PTHR28108">
    <property type="entry name" value="SWR1-COMPLEX PROTEIN 3"/>
    <property type="match status" value="1"/>
</dbReference>
<feature type="compositionally biased region" description="Polar residues" evidence="1">
    <location>
        <begin position="297"/>
        <end position="318"/>
    </location>
</feature>
<sequence>MSSTSRKDTPPQSSSPSQISSPKKTTQMNNPTHMPHIKQEPPSSTENTHCRSRSSSRASTPSAVARNSRFNGIVLIPQLDIIDKELAYRQKLGRPFKVIQNLPVSNSQADYSLLNSALSVRASGSLYNSLIVSRHNWLHNVFQPCWTRRDQYLASSKDRKRDRMSKLCDAKIQCGPHIFPIKLFILKDDKREKEHEEEIERKKEERRKRKEHKEQIKLEHKQEEGKIAESGKKMGAEDHEKRKVSINMSPALAKPGKHNVDEKDDPALKRRKVDERVQNGKERDVFVSKGCVKENSALKTASKENASNITSKGSTSRITSEENTLKITSKENISKIASKDNSLKPASKEKDSNDSSSQSPSQEKSNTAEKVGNFTKSEKDDPTKHNTNKETSRNNIKQKKEQPAGKQVKEGAASQSGQKSVSDSKQQKPSTHTLMSDPQNVIMIHNLNRMARNDPFLSKLMQVVAIGQASKPQVAKFQEFIQKAKDMGDVDGYLKKYEAEKKRKSAVKEISKEENDPKKKVTRRKSKEEKEKEKEQLRLEKQIRKQKQREERERLKMLEKEKRERERELKREQRRLERIKEKKEREKEREIREKERAEKRMLREKERLEKLKRKEQREREKMLKKERMALRHVQTEKERKLEEERQRKEALEGKLTSFQERYSSGATLVFEFHENTSARFYIPRDAIMEVLNEKNDENEAKKSSTEDRIGQNVIKTEPETEKVDGRKPYVDILVSFVLVHNIQEIEEWKERKRLRDTEKQKQQAETLKKRQEERLKLAELAEEKKKEAVAKKSSKKKRRHRKNWGSSRRKTRSSSIQQQERRLKKEAELSYKAENEEDEERMDPEPVPVYSTTTVTLKDVPAKFADLVKNSGETVQESRVSMEKMMECGQRLDQKHMWYQLDGVKDELLAETLRFNLNRLDYINGGGKLKGRAMLKRIVEKSGSDADVKIRRRRRN</sequence>
<evidence type="ECO:0000313" key="5">
    <source>
        <dbReference type="Proteomes" id="UP000663131"/>
    </source>
</evidence>
<feature type="compositionally biased region" description="Basic and acidic residues" evidence="1">
    <location>
        <begin position="319"/>
        <end position="353"/>
    </location>
</feature>
<name>A0A871R4F2_DEKBR</name>
<dbReference type="Pfam" id="PF24707">
    <property type="entry name" value="Swc3"/>
    <property type="match status" value="1"/>
</dbReference>
<gene>
    <name evidence="4" type="ORF">BRETT_001393</name>
</gene>
<feature type="domain" description="Swc3 C-terminal" evidence="3">
    <location>
        <begin position="809"/>
        <end position="918"/>
    </location>
</feature>
<feature type="compositionally biased region" description="Low complexity" evidence="1">
    <location>
        <begin position="53"/>
        <end position="64"/>
    </location>
</feature>
<proteinExistence type="predicted"/>
<feature type="compositionally biased region" description="Basic and acidic residues" evidence="1">
    <location>
        <begin position="819"/>
        <end position="834"/>
    </location>
</feature>
<feature type="region of interest" description="Disordered" evidence="1">
    <location>
        <begin position="784"/>
        <end position="847"/>
    </location>
</feature>
<feature type="compositionally biased region" description="Basic and acidic residues" evidence="1">
    <location>
        <begin position="194"/>
        <end position="203"/>
    </location>
</feature>
<reference evidence="4" key="2">
    <citation type="journal article" name="BMC Genomics">
        <title>New genome assemblies reveal patterns of domestication and adaptation across Brettanomyces (Dekkera) species.</title>
        <authorList>
            <person name="Roach M.J."/>
            <person name="Borneman A.R."/>
        </authorList>
    </citation>
    <scope>NUCLEOTIDE SEQUENCE</scope>
    <source>
        <strain evidence="4">UCD 2041</strain>
    </source>
</reference>
<dbReference type="OrthoDB" id="4097064at2759"/>
<reference evidence="4" key="1">
    <citation type="submission" date="2020-10" db="EMBL/GenBank/DDBJ databases">
        <authorList>
            <person name="Palmer J.M."/>
        </authorList>
    </citation>
    <scope>NUCLEOTIDE SEQUENCE</scope>
    <source>
        <strain evidence="4">UCD 2041</strain>
    </source>
</reference>
<dbReference type="InterPro" id="IPR057558">
    <property type="entry name" value="Swc3_dom"/>
</dbReference>
<dbReference type="InterPro" id="IPR037651">
    <property type="entry name" value="Swc3"/>
</dbReference>
<feature type="compositionally biased region" description="Polar residues" evidence="1">
    <location>
        <begin position="23"/>
        <end position="32"/>
    </location>
</feature>
<feature type="compositionally biased region" description="Basic and acidic residues" evidence="1">
    <location>
        <begin position="376"/>
        <end position="409"/>
    </location>
</feature>
<feature type="compositionally biased region" description="Low complexity" evidence="1">
    <location>
        <begin position="10"/>
        <end position="22"/>
    </location>
</feature>
<accession>A0A871R4F2</accession>
<feature type="compositionally biased region" description="Low complexity" evidence="1">
    <location>
        <begin position="354"/>
        <end position="365"/>
    </location>
</feature>
<feature type="compositionally biased region" description="Basic and acidic residues" evidence="1">
    <location>
        <begin position="500"/>
        <end position="519"/>
    </location>
</feature>
<feature type="compositionally biased region" description="Polar residues" evidence="1">
    <location>
        <begin position="413"/>
        <end position="439"/>
    </location>
</feature>
<evidence type="ECO:0000256" key="1">
    <source>
        <dbReference type="SAM" id="MobiDB-lite"/>
    </source>
</evidence>
<dbReference type="EMBL" id="CP063136">
    <property type="protein sequence ID" value="QOU21667.1"/>
    <property type="molecule type" value="Genomic_DNA"/>
</dbReference>
<dbReference type="RefSeq" id="XP_041138160.1">
    <property type="nucleotide sequence ID" value="XM_041279946.1"/>
</dbReference>
<feature type="region of interest" description="Disordered" evidence="1">
    <location>
        <begin position="194"/>
        <end position="440"/>
    </location>
</feature>
<dbReference type="KEGG" id="bbrx:BRETT_001393"/>
<evidence type="ECO:0000313" key="4">
    <source>
        <dbReference type="EMBL" id="QOU21667.1"/>
    </source>
</evidence>